<feature type="transmembrane region" description="Helical" evidence="8">
    <location>
        <begin position="99"/>
        <end position="116"/>
    </location>
</feature>
<dbReference type="GO" id="GO:0005886">
    <property type="term" value="C:plasma membrane"/>
    <property type="evidence" value="ECO:0007669"/>
    <property type="project" value="UniProtKB-SubCell"/>
</dbReference>
<evidence type="ECO:0000256" key="8">
    <source>
        <dbReference type="RuleBase" id="RU361233"/>
    </source>
</evidence>
<dbReference type="Proteomes" id="UP001314170">
    <property type="component" value="Unassembled WGS sequence"/>
</dbReference>
<dbReference type="AlphaFoldDB" id="A0AAV1QXJ2"/>
<feature type="transmembrane region" description="Helical" evidence="8">
    <location>
        <begin position="12"/>
        <end position="34"/>
    </location>
</feature>
<evidence type="ECO:0000313" key="10">
    <source>
        <dbReference type="EMBL" id="CAK7324849.1"/>
    </source>
</evidence>
<organism evidence="10 11">
    <name type="scientific">Dovyalis caffra</name>
    <dbReference type="NCBI Taxonomy" id="77055"/>
    <lineage>
        <taxon>Eukaryota</taxon>
        <taxon>Viridiplantae</taxon>
        <taxon>Streptophyta</taxon>
        <taxon>Embryophyta</taxon>
        <taxon>Tracheophyta</taxon>
        <taxon>Spermatophyta</taxon>
        <taxon>Magnoliopsida</taxon>
        <taxon>eudicotyledons</taxon>
        <taxon>Gunneridae</taxon>
        <taxon>Pentapetalae</taxon>
        <taxon>rosids</taxon>
        <taxon>fabids</taxon>
        <taxon>Malpighiales</taxon>
        <taxon>Salicaceae</taxon>
        <taxon>Flacourtieae</taxon>
        <taxon>Dovyalis</taxon>
    </lineage>
</organism>
<evidence type="ECO:0000256" key="2">
    <source>
        <dbReference type="ARBA" id="ARBA00007651"/>
    </source>
</evidence>
<evidence type="ECO:0000256" key="1">
    <source>
        <dbReference type="ARBA" id="ARBA00004651"/>
    </source>
</evidence>
<sequence length="185" mass="20079">MGSKAIAISTLLLRIFTLLALAACVVLLVTNYFRDAVFGDGSKVTFKNLTTYRFVLSAAVIGAAYTLLQLPFALYYVFKEKRLIKGDLLLEFDFYGDKTIAFLVASGVGAGFAVSVEIKNIFKELFNAFADAGFEGTDDAKDLYDKFLNRGMIATGALAFGFVCMAILSVISSTNRAKTTKGFFG</sequence>
<protein>
    <recommendedName>
        <fullName evidence="8">CASP-like protein</fullName>
    </recommendedName>
</protein>
<proteinExistence type="inferred from homology"/>
<evidence type="ECO:0000259" key="9">
    <source>
        <dbReference type="Pfam" id="PF04535"/>
    </source>
</evidence>
<feature type="transmembrane region" description="Helical" evidence="8">
    <location>
        <begin position="54"/>
        <end position="78"/>
    </location>
</feature>
<keyword evidence="6 8" id="KW-1133">Transmembrane helix</keyword>
<evidence type="ECO:0000313" key="11">
    <source>
        <dbReference type="Proteomes" id="UP001314170"/>
    </source>
</evidence>
<evidence type="ECO:0000256" key="4">
    <source>
        <dbReference type="ARBA" id="ARBA00022475"/>
    </source>
</evidence>
<comment type="similarity">
    <text evidence="2 8">Belongs to the Casparian strip membrane proteins (CASP) family.</text>
</comment>
<evidence type="ECO:0000256" key="7">
    <source>
        <dbReference type="ARBA" id="ARBA00023136"/>
    </source>
</evidence>
<reference evidence="10 11" key="1">
    <citation type="submission" date="2024-01" db="EMBL/GenBank/DDBJ databases">
        <authorList>
            <person name="Waweru B."/>
        </authorList>
    </citation>
    <scope>NUCLEOTIDE SEQUENCE [LARGE SCALE GENOMIC DNA]</scope>
</reference>
<name>A0AAV1QXJ2_9ROSI</name>
<comment type="subunit">
    <text evidence="3 8">Homodimer and heterodimers.</text>
</comment>
<dbReference type="InterPro" id="IPR006702">
    <property type="entry name" value="CASP_dom"/>
</dbReference>
<evidence type="ECO:0000256" key="6">
    <source>
        <dbReference type="ARBA" id="ARBA00022989"/>
    </source>
</evidence>
<accession>A0AAV1QXJ2</accession>
<keyword evidence="11" id="KW-1185">Reference proteome</keyword>
<feature type="transmembrane region" description="Helical" evidence="8">
    <location>
        <begin position="151"/>
        <end position="171"/>
    </location>
</feature>
<keyword evidence="4 8" id="KW-1003">Cell membrane</keyword>
<gene>
    <name evidence="10" type="ORF">DCAF_LOCUS2515</name>
</gene>
<keyword evidence="5 8" id="KW-0812">Transmembrane</keyword>
<dbReference type="PANTHER" id="PTHR33573">
    <property type="entry name" value="CASP-LIKE PROTEIN 4A4"/>
    <property type="match status" value="1"/>
</dbReference>
<keyword evidence="7 8" id="KW-0472">Membrane</keyword>
<feature type="domain" description="Casparian strip membrane protein" evidence="9">
    <location>
        <begin position="4"/>
        <end position="120"/>
    </location>
</feature>
<dbReference type="Pfam" id="PF04535">
    <property type="entry name" value="CASP_dom"/>
    <property type="match status" value="1"/>
</dbReference>
<evidence type="ECO:0000256" key="3">
    <source>
        <dbReference type="ARBA" id="ARBA00011489"/>
    </source>
</evidence>
<comment type="caution">
    <text evidence="10">The sequence shown here is derived from an EMBL/GenBank/DDBJ whole genome shotgun (WGS) entry which is preliminary data.</text>
</comment>
<dbReference type="PANTHER" id="PTHR33573:SF17">
    <property type="entry name" value="CASP-LIKE PROTEIN 4D1"/>
    <property type="match status" value="1"/>
</dbReference>
<evidence type="ECO:0000256" key="5">
    <source>
        <dbReference type="ARBA" id="ARBA00022692"/>
    </source>
</evidence>
<dbReference type="EMBL" id="CAWUPB010000793">
    <property type="protein sequence ID" value="CAK7324849.1"/>
    <property type="molecule type" value="Genomic_DNA"/>
</dbReference>
<comment type="subcellular location">
    <subcellularLocation>
        <location evidence="1 8">Cell membrane</location>
        <topology evidence="1 8">Multi-pass membrane protein</topology>
    </subcellularLocation>
</comment>